<proteinExistence type="inferred from homology"/>
<dbReference type="SUPFAM" id="SSF109604">
    <property type="entry name" value="HD-domain/PDEase-like"/>
    <property type="match status" value="1"/>
</dbReference>
<name>A0A1T0A589_9GAMM</name>
<dbReference type="STRING" id="34060.B0181_04415"/>
<dbReference type="InterPro" id="IPR043519">
    <property type="entry name" value="NT_sf"/>
</dbReference>
<comment type="cofactor">
    <cofactor evidence="8">
        <name>Mg(2+)</name>
        <dbReference type="ChEBI" id="CHEBI:18420"/>
    </cofactor>
</comment>
<evidence type="ECO:0000256" key="5">
    <source>
        <dbReference type="ARBA" id="ARBA00022842"/>
    </source>
</evidence>
<keyword evidence="5 8" id="KW-0460">Magnesium</keyword>
<keyword evidence="2 8" id="KW-0548">Nucleotidyltransferase</keyword>
<dbReference type="CDD" id="cd04900">
    <property type="entry name" value="ACT_UUR-like_1"/>
    <property type="match status" value="1"/>
</dbReference>
<evidence type="ECO:0000256" key="7">
    <source>
        <dbReference type="ARBA" id="ARBA00047968"/>
    </source>
</evidence>
<dbReference type="GO" id="GO:0008893">
    <property type="term" value="F:guanosine-3',5'-bis(diphosphate) 3'-diphosphatase activity"/>
    <property type="evidence" value="ECO:0007669"/>
    <property type="project" value="UniProtKB-EC"/>
</dbReference>
<dbReference type="PANTHER" id="PTHR47320:SF1">
    <property type="entry name" value="BIFUNCTIONAL URIDYLYLTRANSFERASE_URIDYLYL-REMOVING ENZYME"/>
    <property type="match status" value="1"/>
</dbReference>
<dbReference type="PROSITE" id="PS51831">
    <property type="entry name" value="HD"/>
    <property type="match status" value="1"/>
</dbReference>
<dbReference type="GO" id="GO:0006808">
    <property type="term" value="P:regulation of nitrogen utilization"/>
    <property type="evidence" value="ECO:0007669"/>
    <property type="project" value="UniProtKB-UniRule"/>
</dbReference>
<comment type="catalytic activity">
    <reaction evidence="7">
        <text>guanosine 3',5'-bis(diphosphate) + H2O = GDP + diphosphate + H(+)</text>
        <dbReference type="Rhea" id="RHEA:14253"/>
        <dbReference type="ChEBI" id="CHEBI:15377"/>
        <dbReference type="ChEBI" id="CHEBI:15378"/>
        <dbReference type="ChEBI" id="CHEBI:33019"/>
        <dbReference type="ChEBI" id="CHEBI:58189"/>
        <dbReference type="ChEBI" id="CHEBI:77828"/>
        <dbReference type="EC" id="3.1.7.2"/>
    </reaction>
</comment>
<reference evidence="12 14" key="2">
    <citation type="submission" date="2018-06" db="EMBL/GenBank/DDBJ databases">
        <authorList>
            <consortium name="Pathogen Informatics"/>
            <person name="Doyle S."/>
        </authorList>
    </citation>
    <scope>NUCLEOTIDE SEQUENCE [LARGE SCALE GENOMIC DNA]</scope>
    <source>
        <strain evidence="12 14">NCTC10293</strain>
    </source>
</reference>
<dbReference type="Proteomes" id="UP000255279">
    <property type="component" value="Unassembled WGS sequence"/>
</dbReference>
<protein>
    <recommendedName>
        <fullName evidence="8">Bifunctional uridylyltransferase/uridylyl-removing enzyme</fullName>
        <shortName evidence="8">UTase/UR</shortName>
    </recommendedName>
    <alternativeName>
        <fullName evidence="8">Bifunctional [protein-PII] modification enzyme</fullName>
    </alternativeName>
    <alternativeName>
        <fullName evidence="8">Bifunctional nitrogen sensor protein</fullName>
    </alternativeName>
    <domain>
        <recommendedName>
            <fullName evidence="8">[Protein-PII] uridylyltransferase</fullName>
            <shortName evidence="8">PII uridylyltransferase</shortName>
            <shortName evidence="8">UTase</shortName>
            <ecNumber evidence="8">2.7.7.59</ecNumber>
        </recommendedName>
    </domain>
    <domain>
        <recommendedName>
            <fullName evidence="8">[Protein-PII]-UMP uridylyl-removing enzyme</fullName>
            <shortName evidence="8">UR</shortName>
            <ecNumber evidence="8">3.1.4.-</ecNumber>
        </recommendedName>
    </domain>
</protein>
<dbReference type="SUPFAM" id="SSF81593">
    <property type="entry name" value="Nucleotidyltransferase substrate binding subunit/domain"/>
    <property type="match status" value="1"/>
</dbReference>
<keyword evidence="1 8" id="KW-0808">Transferase</keyword>
<evidence type="ECO:0000256" key="1">
    <source>
        <dbReference type="ARBA" id="ARBA00022679"/>
    </source>
</evidence>
<sequence length="947" mass="105337">MTLASTSSFELANELAAQLGLSVPALPKSAAPSSDAEFEKFLAAFDGSAYQAWLGQINADIDARMVVLGRMATQEIAQLIALRTAAMDALMVALFTAFGLPDELALFAVGGYGRGELLPNSDVDLLLIGKDITRHQARIEPFVARLWDIGITPAISVRTLDDTALVISDQTIATALLEARFLTGNHALAHTPKQAVKNHWTAKAFFDAKTQEAKERYRTQGATEYNLEPNIKSAPGALRDIHVVMWLGKFVFDDVRDLADLAAAGFLSDDKAITLTNAQLFLWCMRHHLHALTGRAEERLLFDHQKSLAVRMGYADENVAHSELTSALEAMMRLYYRHAMHVAALSELSCDYFNERYLNPVFERVPLDDDFYRLREIGSTNPQTDQNDKIAAIDDTLFIKKPDALLRIFLMMGKHGIKKIAASTLRALFLASNHINDEYRDNPAHRALFLANLQEGNYLFHRLRLMKRYGVLANYLPAFGDIMGLMQYDLFHRYTVDAHTLLLVRILHRFGKKDESHTLPSTDNSGAPNPTSENRFGLVSEVYQNINRKDILVIAALFHDIAKGRGGDHSELGAQDAYEFCQAHKLSQQDTDLVCWLVKEHLTMSLTAQKQDIYDPEVIARFAEFTGSITRLNHLYALTVADMNATNSQLWNAWRASLLRQLYISTHRVLSLGLAAADKDQVIANRKHKAKLLLDEFDQAALDALWAGFGEDFFLKQKHADIAWQSAQILRHTQTHSSGTPIIALREHGDVALGAVQLLVCNQDQDDLFAATVCTLDGMGLSVLDATILTGKIDGVPVAIDSYVLLDRLAIKGSERNDILTDSHRQTLLIQKLATALRTNDYRTPPRTFGQSELKHFSVPTQISFQAATSIANDGHHAMMLITKDRPALLAKVGGVFRKLRIEVHGARITTLGERAEDMFHISAKDGRTLSDDELATLKAQLLEVLG</sequence>
<comment type="domain">
    <text evidence="8">Has four distinct domains: an N-terminal nucleotidyltransferase (NT) domain responsible for UTase activity, a central HD domain that encodes UR activity, and two C-terminal ACT domains that seem to have a role in glutamine sensing.</text>
</comment>
<keyword evidence="6 8" id="KW-0511">Multifunctional enzyme</keyword>
<comment type="activity regulation">
    <text evidence="8">Uridylyltransferase (UTase) activity is inhibited by glutamine, while glutamine activates uridylyl-removing (UR) activity.</text>
</comment>
<dbReference type="InterPro" id="IPR010043">
    <property type="entry name" value="UTase/UR"/>
</dbReference>
<dbReference type="PANTHER" id="PTHR47320">
    <property type="entry name" value="BIFUNCTIONAL URIDYLYLTRANSFERASE/URIDYLYL-REMOVING ENZYME"/>
    <property type="match status" value="1"/>
</dbReference>
<evidence type="ECO:0000256" key="4">
    <source>
        <dbReference type="ARBA" id="ARBA00022801"/>
    </source>
</evidence>
<dbReference type="InterPro" id="IPR002912">
    <property type="entry name" value="ACT_dom"/>
</dbReference>
<evidence type="ECO:0000256" key="6">
    <source>
        <dbReference type="ARBA" id="ARBA00023268"/>
    </source>
</evidence>
<gene>
    <name evidence="8" type="primary">glnD</name>
    <name evidence="11" type="ORF">B0181_04415</name>
    <name evidence="12" type="ORF">NCTC10293_01029</name>
</gene>
<accession>A0A1T0A589</accession>
<dbReference type="EMBL" id="UGQE01000001">
    <property type="protein sequence ID" value="STZ10674.1"/>
    <property type="molecule type" value="Genomic_DNA"/>
</dbReference>
<dbReference type="Gene3D" id="1.10.3210.10">
    <property type="entry name" value="Hypothetical protein af1432"/>
    <property type="match status" value="1"/>
</dbReference>
<keyword evidence="3" id="KW-0677">Repeat</keyword>
<evidence type="ECO:0000256" key="8">
    <source>
        <dbReference type="HAMAP-Rule" id="MF_00277"/>
    </source>
</evidence>
<feature type="domain" description="ACT" evidence="9">
    <location>
        <begin position="878"/>
        <end position="947"/>
    </location>
</feature>
<dbReference type="InterPro" id="IPR003607">
    <property type="entry name" value="HD/PDEase_dom"/>
</dbReference>
<dbReference type="Proteomes" id="UP000190435">
    <property type="component" value="Unassembled WGS sequence"/>
</dbReference>
<evidence type="ECO:0000259" key="10">
    <source>
        <dbReference type="PROSITE" id="PS51831"/>
    </source>
</evidence>
<organism evidence="11 13">
    <name type="scientific">Moraxella caviae</name>
    <dbReference type="NCBI Taxonomy" id="34060"/>
    <lineage>
        <taxon>Bacteria</taxon>
        <taxon>Pseudomonadati</taxon>
        <taxon>Pseudomonadota</taxon>
        <taxon>Gammaproteobacteria</taxon>
        <taxon>Moraxellales</taxon>
        <taxon>Moraxellaceae</taxon>
        <taxon>Moraxella</taxon>
    </lineage>
</organism>
<comment type="similarity">
    <text evidence="8">Belongs to the GlnD family.</text>
</comment>
<evidence type="ECO:0000313" key="12">
    <source>
        <dbReference type="EMBL" id="STZ10674.1"/>
    </source>
</evidence>
<dbReference type="InterPro" id="IPR045865">
    <property type="entry name" value="ACT-like_dom_sf"/>
</dbReference>
<comment type="catalytic activity">
    <reaction evidence="8">
        <text>[protein-PII]-L-tyrosine + UTP = [protein-PII]-uridylyl-L-tyrosine + diphosphate</text>
        <dbReference type="Rhea" id="RHEA:13673"/>
        <dbReference type="Rhea" id="RHEA-COMP:12147"/>
        <dbReference type="Rhea" id="RHEA-COMP:12148"/>
        <dbReference type="ChEBI" id="CHEBI:33019"/>
        <dbReference type="ChEBI" id="CHEBI:46398"/>
        <dbReference type="ChEBI" id="CHEBI:46858"/>
        <dbReference type="ChEBI" id="CHEBI:90602"/>
        <dbReference type="EC" id="2.7.7.59"/>
    </reaction>
</comment>
<dbReference type="GO" id="GO:0008773">
    <property type="term" value="F:[protein-PII] uridylyltransferase activity"/>
    <property type="evidence" value="ECO:0007669"/>
    <property type="project" value="UniProtKB-UniRule"/>
</dbReference>
<comment type="caution">
    <text evidence="8">Lacks conserved residue(s) required for the propagation of feature annotation.</text>
</comment>
<comment type="catalytic activity">
    <reaction evidence="8">
        <text>[protein-PII]-uridylyl-L-tyrosine + H2O = [protein-PII]-L-tyrosine + UMP + H(+)</text>
        <dbReference type="Rhea" id="RHEA:48600"/>
        <dbReference type="Rhea" id="RHEA-COMP:12147"/>
        <dbReference type="Rhea" id="RHEA-COMP:12148"/>
        <dbReference type="ChEBI" id="CHEBI:15377"/>
        <dbReference type="ChEBI" id="CHEBI:15378"/>
        <dbReference type="ChEBI" id="CHEBI:46858"/>
        <dbReference type="ChEBI" id="CHEBI:57865"/>
        <dbReference type="ChEBI" id="CHEBI:90602"/>
    </reaction>
</comment>
<dbReference type="SMART" id="SM00471">
    <property type="entry name" value="HDc"/>
    <property type="match status" value="1"/>
</dbReference>
<dbReference type="Pfam" id="PF01909">
    <property type="entry name" value="NTP_transf_2"/>
    <property type="match status" value="1"/>
</dbReference>
<dbReference type="CDD" id="cd05401">
    <property type="entry name" value="NT_GlnE_GlnD_like"/>
    <property type="match status" value="1"/>
</dbReference>
<dbReference type="PIRSF" id="PIRSF006288">
    <property type="entry name" value="PII_uridyltransf"/>
    <property type="match status" value="1"/>
</dbReference>
<dbReference type="OrthoDB" id="9758038at2"/>
<feature type="region of interest" description="Uridylyltransferase" evidence="8">
    <location>
        <begin position="1"/>
        <end position="376"/>
    </location>
</feature>
<dbReference type="HAMAP" id="MF_00277">
    <property type="entry name" value="PII_uridylyl_transf"/>
    <property type="match status" value="1"/>
</dbReference>
<dbReference type="EC" id="2.7.7.59" evidence="8"/>
<evidence type="ECO:0000256" key="3">
    <source>
        <dbReference type="ARBA" id="ARBA00022737"/>
    </source>
</evidence>
<dbReference type="SUPFAM" id="SSF81301">
    <property type="entry name" value="Nucleotidyltransferase"/>
    <property type="match status" value="1"/>
</dbReference>
<dbReference type="RefSeq" id="WP_078276270.1">
    <property type="nucleotide sequence ID" value="NZ_MUXU01000027.1"/>
</dbReference>
<evidence type="ECO:0000259" key="9">
    <source>
        <dbReference type="PROSITE" id="PS51671"/>
    </source>
</evidence>
<dbReference type="PROSITE" id="PS51671">
    <property type="entry name" value="ACT"/>
    <property type="match status" value="1"/>
</dbReference>
<dbReference type="CDD" id="cd04899">
    <property type="entry name" value="ACT_ACR-UUR-like_2"/>
    <property type="match status" value="1"/>
</dbReference>
<dbReference type="Pfam" id="PF01966">
    <property type="entry name" value="HD"/>
    <property type="match status" value="1"/>
</dbReference>
<dbReference type="Gene3D" id="1.20.120.330">
    <property type="entry name" value="Nucleotidyltransferases domain 2"/>
    <property type="match status" value="1"/>
</dbReference>
<keyword evidence="4 8" id="KW-0378">Hydrolase</keyword>
<dbReference type="InterPro" id="IPR006674">
    <property type="entry name" value="HD_domain"/>
</dbReference>
<reference evidence="11 13" key="1">
    <citation type="submission" date="2017-02" db="EMBL/GenBank/DDBJ databases">
        <title>Draft genome sequence of Moraxella caviae CCUG 355 type strain.</title>
        <authorList>
            <person name="Engstrom-Jakobsson H."/>
            <person name="Salva-Serra F."/>
            <person name="Thorell K."/>
            <person name="Gonzales-Siles L."/>
            <person name="Karlsson R."/>
            <person name="Boulund F."/>
            <person name="Engstrand L."/>
            <person name="Moore E."/>
        </authorList>
    </citation>
    <scope>NUCLEOTIDE SEQUENCE [LARGE SCALE GENOMIC DNA]</scope>
    <source>
        <strain evidence="11 13">CCUG 355</strain>
    </source>
</reference>
<dbReference type="Pfam" id="PF08335">
    <property type="entry name" value="GlnD_UR_UTase"/>
    <property type="match status" value="1"/>
</dbReference>
<feature type="domain" description="HD" evidence="10">
    <location>
        <begin position="496"/>
        <end position="635"/>
    </location>
</feature>
<dbReference type="SUPFAM" id="SSF55021">
    <property type="entry name" value="ACT-like"/>
    <property type="match status" value="1"/>
</dbReference>
<dbReference type="EC" id="3.1.4.-" evidence="8"/>
<dbReference type="InterPro" id="IPR002934">
    <property type="entry name" value="Polymerase_NTP_transf_dom"/>
</dbReference>
<dbReference type="InterPro" id="IPR013546">
    <property type="entry name" value="PII_UdlTrfase/GS_AdlTrfase"/>
</dbReference>
<evidence type="ECO:0000313" key="14">
    <source>
        <dbReference type="Proteomes" id="UP000255279"/>
    </source>
</evidence>
<dbReference type="NCBIfam" id="TIGR01693">
    <property type="entry name" value="UTase_glnD"/>
    <property type="match status" value="1"/>
</dbReference>
<dbReference type="GO" id="GO:0008081">
    <property type="term" value="F:phosphoric diester hydrolase activity"/>
    <property type="evidence" value="ECO:0007669"/>
    <property type="project" value="UniProtKB-UniRule"/>
</dbReference>
<dbReference type="AlphaFoldDB" id="A0A1T0A589"/>
<keyword evidence="13" id="KW-1185">Reference proteome</keyword>
<evidence type="ECO:0000256" key="2">
    <source>
        <dbReference type="ARBA" id="ARBA00022695"/>
    </source>
</evidence>
<comment type="function">
    <text evidence="8">Modifies, by uridylylation and deuridylylation, the PII regulatory proteins (GlnB and homologs), in response to the nitrogen status of the cell that GlnD senses through the glutamine level. Under low glutamine levels, catalyzes the conversion of the PII proteins and UTP to PII-UMP and PPi, while under higher glutamine levels, GlnD hydrolyzes PII-UMP to PII and UMP (deuridylylation). Thus, controls uridylylation state and activity of the PII proteins, and plays an important role in the regulation of nitrogen metabolism.</text>
</comment>
<dbReference type="EMBL" id="MUXU01000027">
    <property type="protein sequence ID" value="OOR90840.1"/>
    <property type="molecule type" value="Genomic_DNA"/>
</dbReference>
<evidence type="ECO:0000313" key="13">
    <source>
        <dbReference type="Proteomes" id="UP000190435"/>
    </source>
</evidence>
<evidence type="ECO:0000313" key="11">
    <source>
        <dbReference type="EMBL" id="OOR90840.1"/>
    </source>
</evidence>